<dbReference type="GO" id="GO:0005634">
    <property type="term" value="C:nucleus"/>
    <property type="evidence" value="ECO:0007669"/>
    <property type="project" value="UniProtKB-SubCell"/>
</dbReference>
<evidence type="ECO:0000256" key="8">
    <source>
        <dbReference type="PROSITE-ProRule" id="PRU00125"/>
    </source>
</evidence>
<dbReference type="AlphaFoldDB" id="A0A6A1QQD9"/>
<dbReference type="GO" id="GO:0000977">
    <property type="term" value="F:RNA polymerase II transcription regulatory region sequence-specific DNA binding"/>
    <property type="evidence" value="ECO:0007669"/>
    <property type="project" value="TreeGrafter"/>
</dbReference>
<accession>A0A6A1QQD9</accession>
<keyword evidence="5" id="KW-0238">DNA-binding</keyword>
<dbReference type="SMART" id="SM00132">
    <property type="entry name" value="LIM"/>
    <property type="match status" value="1"/>
</dbReference>
<dbReference type="GO" id="GO:0046872">
    <property type="term" value="F:metal ion binding"/>
    <property type="evidence" value="ECO:0007669"/>
    <property type="project" value="UniProtKB-KW"/>
</dbReference>
<evidence type="ECO:0000256" key="9">
    <source>
        <dbReference type="SAM" id="MobiDB-lite"/>
    </source>
</evidence>
<evidence type="ECO:0000259" key="10">
    <source>
        <dbReference type="PROSITE" id="PS50023"/>
    </source>
</evidence>
<evidence type="ECO:0000313" key="12">
    <source>
        <dbReference type="Proteomes" id="UP000437017"/>
    </source>
</evidence>
<dbReference type="InterPro" id="IPR001781">
    <property type="entry name" value="Znf_LIM"/>
</dbReference>
<evidence type="ECO:0000256" key="1">
    <source>
        <dbReference type="ARBA" id="ARBA00004123"/>
    </source>
</evidence>
<evidence type="ECO:0000256" key="2">
    <source>
        <dbReference type="ARBA" id="ARBA00022723"/>
    </source>
</evidence>
<dbReference type="SUPFAM" id="SSF57716">
    <property type="entry name" value="Glucocorticoid receptor-like (DNA-binding domain)"/>
    <property type="match status" value="2"/>
</dbReference>
<keyword evidence="12" id="KW-1185">Reference proteome</keyword>
<keyword evidence="7" id="KW-0539">Nucleus</keyword>
<dbReference type="InterPro" id="IPR050453">
    <property type="entry name" value="LIM_Homeobox_TF"/>
</dbReference>
<keyword evidence="2 8" id="KW-0479">Metal-binding</keyword>
<evidence type="ECO:0000256" key="3">
    <source>
        <dbReference type="ARBA" id="ARBA00022833"/>
    </source>
</evidence>
<evidence type="ECO:0000313" key="11">
    <source>
        <dbReference type="EMBL" id="KAB0407381.1"/>
    </source>
</evidence>
<dbReference type="Gene3D" id="2.10.110.10">
    <property type="entry name" value="Cysteine Rich Protein"/>
    <property type="match status" value="2"/>
</dbReference>
<dbReference type="PROSITE" id="PS50023">
    <property type="entry name" value="LIM_DOMAIN_2"/>
    <property type="match status" value="1"/>
</dbReference>
<evidence type="ECO:0000256" key="7">
    <source>
        <dbReference type="ARBA" id="ARBA00023242"/>
    </source>
</evidence>
<dbReference type="OrthoDB" id="10068367at2759"/>
<dbReference type="FunFam" id="2.10.110.10:FF:000033">
    <property type="entry name" value="LIM/homeobox protein Lhx9 isoform X2"/>
    <property type="match status" value="1"/>
</dbReference>
<dbReference type="GO" id="GO:0000981">
    <property type="term" value="F:DNA-binding transcription factor activity, RNA polymerase II-specific"/>
    <property type="evidence" value="ECO:0007669"/>
    <property type="project" value="TreeGrafter"/>
</dbReference>
<protein>
    <recommendedName>
        <fullName evidence="10">LIM zinc-binding domain-containing protein</fullName>
    </recommendedName>
</protein>
<feature type="domain" description="LIM zinc-binding" evidence="10">
    <location>
        <begin position="44"/>
        <end position="105"/>
    </location>
</feature>
<dbReference type="PANTHER" id="PTHR24208">
    <property type="entry name" value="LIM/HOMEOBOX PROTEIN LHX"/>
    <property type="match status" value="1"/>
</dbReference>
<gene>
    <name evidence="11" type="ORF">E2I00_019952</name>
</gene>
<dbReference type="PANTHER" id="PTHR24208:SF80">
    <property type="entry name" value="LIM_HOMEOBOX PROTEIN LHX2"/>
    <property type="match status" value="1"/>
</dbReference>
<name>A0A6A1QQD9_BALPH</name>
<evidence type="ECO:0000256" key="5">
    <source>
        <dbReference type="ARBA" id="ARBA00023125"/>
    </source>
</evidence>
<evidence type="ECO:0000256" key="4">
    <source>
        <dbReference type="ARBA" id="ARBA00023038"/>
    </source>
</evidence>
<evidence type="ECO:0000256" key="6">
    <source>
        <dbReference type="ARBA" id="ARBA00023155"/>
    </source>
</evidence>
<organism evidence="11 12">
    <name type="scientific">Balaenoptera physalus</name>
    <name type="common">Fin whale</name>
    <name type="synonym">Balaena physalus</name>
    <dbReference type="NCBI Taxonomy" id="9770"/>
    <lineage>
        <taxon>Eukaryota</taxon>
        <taxon>Metazoa</taxon>
        <taxon>Chordata</taxon>
        <taxon>Craniata</taxon>
        <taxon>Vertebrata</taxon>
        <taxon>Euteleostomi</taxon>
        <taxon>Mammalia</taxon>
        <taxon>Eutheria</taxon>
        <taxon>Laurasiatheria</taxon>
        <taxon>Artiodactyla</taxon>
        <taxon>Whippomorpha</taxon>
        <taxon>Cetacea</taxon>
        <taxon>Mysticeti</taxon>
        <taxon>Balaenopteridae</taxon>
        <taxon>Balaenoptera</taxon>
    </lineage>
</organism>
<dbReference type="Pfam" id="PF00412">
    <property type="entry name" value="LIM"/>
    <property type="match status" value="1"/>
</dbReference>
<feature type="region of interest" description="Disordered" evidence="9">
    <location>
        <begin position="1"/>
        <end position="31"/>
    </location>
</feature>
<sequence>MRGAGLACGAFPAATGEPGPRGLRHRPRRHGDDHAVTISSDRAAPCAGCGVKISDRYYLLAVDTQWHVRCLKRCECKLNLESELTCFSKDGSIYCKEDYYRRFSVQRCARCHLGIAASEMVMRA</sequence>
<comment type="caution">
    <text evidence="11">The sequence shown here is derived from an EMBL/GenBank/DDBJ whole genome shotgun (WGS) entry which is preliminary data.</text>
</comment>
<comment type="subcellular location">
    <subcellularLocation>
        <location evidence="1">Nucleus</location>
    </subcellularLocation>
</comment>
<keyword evidence="6" id="KW-0371">Homeobox</keyword>
<keyword evidence="3 8" id="KW-0862">Zinc</keyword>
<proteinExistence type="predicted"/>
<dbReference type="EMBL" id="SGJD01000050">
    <property type="protein sequence ID" value="KAB0407381.1"/>
    <property type="molecule type" value="Genomic_DNA"/>
</dbReference>
<keyword evidence="4 8" id="KW-0440">LIM domain</keyword>
<dbReference type="Proteomes" id="UP000437017">
    <property type="component" value="Unassembled WGS sequence"/>
</dbReference>
<dbReference type="GO" id="GO:0030182">
    <property type="term" value="P:neuron differentiation"/>
    <property type="evidence" value="ECO:0007669"/>
    <property type="project" value="TreeGrafter"/>
</dbReference>
<reference evidence="11 12" key="1">
    <citation type="journal article" date="2019" name="PLoS ONE">
        <title>Genomic analyses reveal an absence of contemporary introgressive admixture between fin whales and blue whales, despite known hybrids.</title>
        <authorList>
            <person name="Westbury M.V."/>
            <person name="Petersen B."/>
            <person name="Lorenzen E.D."/>
        </authorList>
    </citation>
    <scope>NUCLEOTIDE SEQUENCE [LARGE SCALE GENOMIC DNA]</scope>
    <source>
        <strain evidence="11">FinWhale-01</strain>
    </source>
</reference>